<proteinExistence type="predicted"/>
<reference evidence="3" key="1">
    <citation type="journal article" date="2018" name="Nat. Microbiol.">
        <title>Leveraging single-cell genomics to expand the fungal tree of life.</title>
        <authorList>
            <person name="Ahrendt S.R."/>
            <person name="Quandt C.A."/>
            <person name="Ciobanu D."/>
            <person name="Clum A."/>
            <person name="Salamov A."/>
            <person name="Andreopoulos B."/>
            <person name="Cheng J.F."/>
            <person name="Woyke T."/>
            <person name="Pelin A."/>
            <person name="Henrissat B."/>
            <person name="Reynolds N.K."/>
            <person name="Benny G.L."/>
            <person name="Smith M.E."/>
            <person name="James T.Y."/>
            <person name="Grigoriev I.V."/>
        </authorList>
    </citation>
    <scope>NUCLEOTIDE SEQUENCE [LARGE SCALE GENOMIC DNA]</scope>
</reference>
<accession>A0A4P9WI91</accession>
<dbReference type="EMBL" id="KZ994995">
    <property type="protein sequence ID" value="RKO91593.1"/>
    <property type="molecule type" value="Genomic_DNA"/>
</dbReference>
<dbReference type="AlphaFoldDB" id="A0A4P9WI91"/>
<keyword evidence="3" id="KW-1185">Reference proteome</keyword>
<name>A0A4P9WI91_9FUNG</name>
<feature type="compositionally biased region" description="Pro residues" evidence="1">
    <location>
        <begin position="345"/>
        <end position="355"/>
    </location>
</feature>
<dbReference type="Proteomes" id="UP000269721">
    <property type="component" value="Unassembled WGS sequence"/>
</dbReference>
<dbReference type="OrthoDB" id="5597280at2759"/>
<evidence type="ECO:0000313" key="2">
    <source>
        <dbReference type="EMBL" id="RKO91593.1"/>
    </source>
</evidence>
<protein>
    <submittedName>
        <fullName evidence="2">Uncharacterized protein</fullName>
    </submittedName>
</protein>
<gene>
    <name evidence="2" type="ORF">BDK51DRAFT_45521</name>
</gene>
<feature type="compositionally biased region" description="Basic and acidic residues" evidence="1">
    <location>
        <begin position="362"/>
        <end position="372"/>
    </location>
</feature>
<evidence type="ECO:0000313" key="3">
    <source>
        <dbReference type="Proteomes" id="UP000269721"/>
    </source>
</evidence>
<feature type="region of interest" description="Disordered" evidence="1">
    <location>
        <begin position="321"/>
        <end position="372"/>
    </location>
</feature>
<feature type="region of interest" description="Disordered" evidence="1">
    <location>
        <begin position="1"/>
        <end position="31"/>
    </location>
</feature>
<evidence type="ECO:0000256" key="1">
    <source>
        <dbReference type="SAM" id="MobiDB-lite"/>
    </source>
</evidence>
<sequence length="372" mass="39586">MVQNVGGLADDEEGERESGQGGAAKGNQLRLRPRSINQSSIPLQVTFLRFRPARYPFASQSVIKGYSRNPSMFDIKAARLAQSVERETLTPVTSQGCGFDPRVGLLKSAPLICFFSMNPICPPATPVIKGLSSTAAALALASSVPEDFGRLEMREGRKCEAAEESGWILAVPIVPSGGAVTRVAPTKLENQTLERSSQPARIFFFQHQFTLPISKMLLKSLAVPLAFTLQIFAILAAPSGFPDCQHCVSDEPPTLAIPSLFGTPNVFHADIFPPPTLPSPVPHEQVPNPYWGADNRPYGFQNGRSCVAVLWDDCQPEPVAAGGVGAETPSASQNASTASIVPSTSPTPSPSPSLTPPSQRSASRDAIDAAIE</sequence>
<organism evidence="2 3">
    <name type="scientific">Blyttiomyces helicus</name>
    <dbReference type="NCBI Taxonomy" id="388810"/>
    <lineage>
        <taxon>Eukaryota</taxon>
        <taxon>Fungi</taxon>
        <taxon>Fungi incertae sedis</taxon>
        <taxon>Chytridiomycota</taxon>
        <taxon>Chytridiomycota incertae sedis</taxon>
        <taxon>Chytridiomycetes</taxon>
        <taxon>Chytridiomycetes incertae sedis</taxon>
        <taxon>Blyttiomyces</taxon>
    </lineage>
</organism>